<dbReference type="InterPro" id="IPR002182">
    <property type="entry name" value="NB-ARC"/>
</dbReference>
<dbReference type="Proteomes" id="UP001501074">
    <property type="component" value="Unassembled WGS sequence"/>
</dbReference>
<protein>
    <recommendedName>
        <fullName evidence="1">NB-ARC domain-containing protein</fullName>
    </recommendedName>
</protein>
<dbReference type="Pfam" id="PF00931">
    <property type="entry name" value="NB-ARC"/>
    <property type="match status" value="1"/>
</dbReference>
<organism evidence="2 3">
    <name type="scientific">Kineosporia mesophila</name>
    <dbReference type="NCBI Taxonomy" id="566012"/>
    <lineage>
        <taxon>Bacteria</taxon>
        <taxon>Bacillati</taxon>
        <taxon>Actinomycetota</taxon>
        <taxon>Actinomycetes</taxon>
        <taxon>Kineosporiales</taxon>
        <taxon>Kineosporiaceae</taxon>
        <taxon>Kineosporia</taxon>
    </lineage>
</organism>
<keyword evidence="3" id="KW-1185">Reference proteome</keyword>
<evidence type="ECO:0000313" key="3">
    <source>
        <dbReference type="Proteomes" id="UP001501074"/>
    </source>
</evidence>
<feature type="domain" description="NB-ARC" evidence="1">
    <location>
        <begin position="78"/>
        <end position="230"/>
    </location>
</feature>
<sequence length="704" mass="75613">MPEDDAVSNVLTGSTANNVVQVGSAQTVNLTMLREVPPAPPAPYPVPPAPRFFINRTAALGWLNERLETGPADPSESGPRLIVCRGRRGIGKSALVLRAVDRTRAEFPGGHLFAELGPQQHRGGLPMSDVLGRLLRQLGVDDATIPASTPERADRLRSLLAHRGRVLILLDDVREAQQVRWVLPNTSDCVVLATTDVSMGELVMDGAEFLTVDALDETAGADLLRRIAGPDRFTDAPAVARLVELCEGIPLALGAAAARLAEDPSLSVPAFVAELSDERARLTGLSVDGVPVVGAVFTAAYDDLPDTARTVYRALGLLPVAGEFDTGLLAVAAGLNPGNTRAAVETLRVRRLVEAVPQRPGRYRVHGLVRSHAWHLHGSTSPDDVARAIAGYQLAATARADRLLFPSRLRFTPESAQEFPARGEVTTAPFNASTALDWLDRECTGLVATIRSLADQNRSELDDLAWMTAESLTALFLNRRYLAAWYETGTLGARAAERAGRPDAAARLWSLTSRAMTDLGRHDEAELATARAITLASGSVHLQASVWEFRGRVLERTDPGAAVAAYEHSRDLNRQIGEQRGEALALFFLGRCLSFAGDQERAGAVLTQALESFATAVKGGPDVRMQARARAALGTVFRRQGDVDSAAGALSTALAELDAAQVWSYQVSILDELAELESERSHPELATAYRERAVRVRALLEGSH</sequence>
<dbReference type="EMBL" id="BAAAZO010000006">
    <property type="protein sequence ID" value="GAA3620413.1"/>
    <property type="molecule type" value="Genomic_DNA"/>
</dbReference>
<evidence type="ECO:0000259" key="1">
    <source>
        <dbReference type="Pfam" id="PF00931"/>
    </source>
</evidence>
<name>A0ABP6ZYP6_9ACTN</name>
<reference evidence="3" key="1">
    <citation type="journal article" date="2019" name="Int. J. Syst. Evol. Microbiol.">
        <title>The Global Catalogue of Microorganisms (GCM) 10K type strain sequencing project: providing services to taxonomists for standard genome sequencing and annotation.</title>
        <authorList>
            <consortium name="The Broad Institute Genomics Platform"/>
            <consortium name="The Broad Institute Genome Sequencing Center for Infectious Disease"/>
            <person name="Wu L."/>
            <person name="Ma J."/>
        </authorList>
    </citation>
    <scope>NUCLEOTIDE SEQUENCE [LARGE SCALE GENOMIC DNA]</scope>
    <source>
        <strain evidence="3">JCM 16902</strain>
    </source>
</reference>
<dbReference type="SUPFAM" id="SSF48452">
    <property type="entry name" value="TPR-like"/>
    <property type="match status" value="1"/>
</dbReference>
<comment type="caution">
    <text evidence="2">The sequence shown here is derived from an EMBL/GenBank/DDBJ whole genome shotgun (WGS) entry which is preliminary data.</text>
</comment>
<gene>
    <name evidence="2" type="ORF">GCM10022223_41650</name>
</gene>
<dbReference type="SUPFAM" id="SSF52540">
    <property type="entry name" value="P-loop containing nucleoside triphosphate hydrolases"/>
    <property type="match status" value="1"/>
</dbReference>
<evidence type="ECO:0000313" key="2">
    <source>
        <dbReference type="EMBL" id="GAA3620413.1"/>
    </source>
</evidence>
<dbReference type="RefSeq" id="WP_231481059.1">
    <property type="nucleotide sequence ID" value="NZ_BAAAZO010000006.1"/>
</dbReference>
<dbReference type="InterPro" id="IPR011990">
    <property type="entry name" value="TPR-like_helical_dom_sf"/>
</dbReference>
<proteinExistence type="predicted"/>
<dbReference type="InterPro" id="IPR027417">
    <property type="entry name" value="P-loop_NTPase"/>
</dbReference>
<dbReference type="Gene3D" id="1.25.40.10">
    <property type="entry name" value="Tetratricopeptide repeat domain"/>
    <property type="match status" value="1"/>
</dbReference>
<dbReference type="Gene3D" id="3.40.50.300">
    <property type="entry name" value="P-loop containing nucleotide triphosphate hydrolases"/>
    <property type="match status" value="1"/>
</dbReference>
<dbReference type="PRINTS" id="PR00364">
    <property type="entry name" value="DISEASERSIST"/>
</dbReference>
<dbReference type="PANTHER" id="PTHR47691">
    <property type="entry name" value="REGULATOR-RELATED"/>
    <property type="match status" value="1"/>
</dbReference>
<accession>A0ABP6ZYP6</accession>
<dbReference type="PANTHER" id="PTHR47691:SF3">
    <property type="entry name" value="HTH-TYPE TRANSCRIPTIONAL REGULATOR RV0890C-RELATED"/>
    <property type="match status" value="1"/>
</dbReference>